<comment type="caution">
    <text evidence="1">The sequence shown here is derived from an EMBL/GenBank/DDBJ whole genome shotgun (WGS) entry which is preliminary data.</text>
</comment>
<dbReference type="RefSeq" id="WP_302041171.1">
    <property type="nucleotide sequence ID" value="NZ_JAUKPO010000029.1"/>
</dbReference>
<organism evidence="1 2">
    <name type="scientific">Rhodocytophaga aerolata</name>
    <dbReference type="NCBI Taxonomy" id="455078"/>
    <lineage>
        <taxon>Bacteria</taxon>
        <taxon>Pseudomonadati</taxon>
        <taxon>Bacteroidota</taxon>
        <taxon>Cytophagia</taxon>
        <taxon>Cytophagales</taxon>
        <taxon>Rhodocytophagaceae</taxon>
        <taxon>Rhodocytophaga</taxon>
    </lineage>
</organism>
<evidence type="ECO:0000313" key="1">
    <source>
        <dbReference type="EMBL" id="MDO1450369.1"/>
    </source>
</evidence>
<accession>A0ABT8RG98</accession>
<dbReference type="Pfam" id="PF14054">
    <property type="entry name" value="DUF4249"/>
    <property type="match status" value="1"/>
</dbReference>
<protein>
    <submittedName>
        <fullName evidence="1">DUF4249 domain-containing protein</fullName>
    </submittedName>
</protein>
<dbReference type="Proteomes" id="UP001168528">
    <property type="component" value="Unassembled WGS sequence"/>
</dbReference>
<gene>
    <name evidence="1" type="ORF">Q0590_29105</name>
</gene>
<sequence>MLPKNYVWLYILLLFISSCVEEYLPPPIEAPEGLLVIDGYLNSGQEASTIVLSRTQNLADTVNPIAETGARVIVQSEQQESYQFMETGNGVYTLPAINVVSGQKYRLQILTASGQEYESEYVAVKATPAIDSISWKVENGGLQLYANTHDEQNNTWYYRWRFEETWQYTSAFESTMDFVNRQLVPRSEDIYRCWRTEPSTNIIIGSSTRLTRDVIQEFPLQFLPSDSEKLGIRYSILVRQYALSKESYEYLQKLEKNTENLGTLFDPQPSQLTGNLRCVSDPAEIVIGYFDVLAEQQQRIFIGKEQLPAWAVTTGYEACRNDTVDVMDIPPLPSGYMFIEKQWFYKPITGPVRDPSAPLFVYTEGAVISPISCVDCRTRGTNIKPDFWQ</sequence>
<reference evidence="1" key="1">
    <citation type="submission" date="2023-07" db="EMBL/GenBank/DDBJ databases">
        <title>The genome sequence of Rhodocytophaga aerolata KACC 12507.</title>
        <authorList>
            <person name="Zhang X."/>
        </authorList>
    </citation>
    <scope>NUCLEOTIDE SEQUENCE</scope>
    <source>
        <strain evidence="1">KACC 12507</strain>
    </source>
</reference>
<keyword evidence="2" id="KW-1185">Reference proteome</keyword>
<proteinExistence type="predicted"/>
<dbReference type="InterPro" id="IPR025345">
    <property type="entry name" value="DUF4249"/>
</dbReference>
<dbReference type="EMBL" id="JAUKPO010000029">
    <property type="protein sequence ID" value="MDO1450369.1"/>
    <property type="molecule type" value="Genomic_DNA"/>
</dbReference>
<evidence type="ECO:0000313" key="2">
    <source>
        <dbReference type="Proteomes" id="UP001168528"/>
    </source>
</evidence>
<name>A0ABT8RG98_9BACT</name>
<dbReference type="PROSITE" id="PS51257">
    <property type="entry name" value="PROKAR_LIPOPROTEIN"/>
    <property type="match status" value="1"/>
</dbReference>